<organism evidence="1 2">
    <name type="scientific">Teladorsagia circumcincta</name>
    <name type="common">Brown stomach worm</name>
    <name type="synonym">Ostertagia circumcincta</name>
    <dbReference type="NCBI Taxonomy" id="45464"/>
    <lineage>
        <taxon>Eukaryota</taxon>
        <taxon>Metazoa</taxon>
        <taxon>Ecdysozoa</taxon>
        <taxon>Nematoda</taxon>
        <taxon>Chromadorea</taxon>
        <taxon>Rhabditida</taxon>
        <taxon>Rhabditina</taxon>
        <taxon>Rhabditomorpha</taxon>
        <taxon>Strongyloidea</taxon>
        <taxon>Trichostrongylidae</taxon>
        <taxon>Teladorsagia</taxon>
    </lineage>
</organism>
<sequence>MFVLQDEVSSEQHTPPLIGNDLLQKEVSSRLSSSPVHEVLSSHRSTPATARLVTLSSQAPRSTAERLANIFTRTRLRQAKLPPFGQKVLLHSLTISLHKQL</sequence>
<accession>A0A2G9UR83</accession>
<evidence type="ECO:0000313" key="2">
    <source>
        <dbReference type="Proteomes" id="UP000230423"/>
    </source>
</evidence>
<dbReference type="EMBL" id="KZ345621">
    <property type="protein sequence ID" value="PIO72666.1"/>
    <property type="molecule type" value="Genomic_DNA"/>
</dbReference>
<keyword evidence="2" id="KW-1185">Reference proteome</keyword>
<dbReference type="AlphaFoldDB" id="A0A2G9UR83"/>
<gene>
    <name evidence="1" type="ORF">TELCIR_05395</name>
</gene>
<protein>
    <submittedName>
        <fullName evidence="1">Uncharacterized protein</fullName>
    </submittedName>
</protein>
<name>A0A2G9UR83_TELCI</name>
<dbReference type="Proteomes" id="UP000230423">
    <property type="component" value="Unassembled WGS sequence"/>
</dbReference>
<proteinExistence type="predicted"/>
<reference evidence="1 2" key="1">
    <citation type="submission" date="2015-09" db="EMBL/GenBank/DDBJ databases">
        <title>Draft genome of the parasitic nematode Teladorsagia circumcincta isolate WARC Sus (inbred).</title>
        <authorList>
            <person name="Mitreva M."/>
        </authorList>
    </citation>
    <scope>NUCLEOTIDE SEQUENCE [LARGE SCALE GENOMIC DNA]</scope>
    <source>
        <strain evidence="1 2">S</strain>
    </source>
</reference>
<evidence type="ECO:0000313" key="1">
    <source>
        <dbReference type="EMBL" id="PIO72666.1"/>
    </source>
</evidence>